<proteinExistence type="predicted"/>
<dbReference type="Proteomes" id="UP000233551">
    <property type="component" value="Unassembled WGS sequence"/>
</dbReference>
<evidence type="ECO:0000313" key="1">
    <source>
        <dbReference type="EMBL" id="PKI43799.1"/>
    </source>
</evidence>
<accession>A0A2I0IIG0</accession>
<keyword evidence="2" id="KW-1185">Reference proteome</keyword>
<reference evidence="1 2" key="1">
    <citation type="submission" date="2017-11" db="EMBL/GenBank/DDBJ databases">
        <title>De-novo sequencing of pomegranate (Punica granatum L.) genome.</title>
        <authorList>
            <person name="Akparov Z."/>
            <person name="Amiraslanov A."/>
            <person name="Hajiyeva S."/>
            <person name="Abbasov M."/>
            <person name="Kaur K."/>
            <person name="Hamwieh A."/>
            <person name="Solovyev V."/>
            <person name="Salamov A."/>
            <person name="Braich B."/>
            <person name="Kosarev P."/>
            <person name="Mahmoud A."/>
            <person name="Hajiyev E."/>
            <person name="Babayeva S."/>
            <person name="Izzatullayeva V."/>
            <person name="Mammadov A."/>
            <person name="Mammadov A."/>
            <person name="Sharifova S."/>
            <person name="Ojaghi J."/>
            <person name="Eynullazada K."/>
            <person name="Bayramov B."/>
            <person name="Abdulazimova A."/>
            <person name="Shahmuradov I."/>
        </authorList>
    </citation>
    <scope>NUCLEOTIDE SEQUENCE [LARGE SCALE GENOMIC DNA]</scope>
    <source>
        <strain evidence="2">cv. AG2017</strain>
        <tissue evidence="1">Leaf</tissue>
    </source>
</reference>
<organism evidence="1 2">
    <name type="scientific">Punica granatum</name>
    <name type="common">Pomegranate</name>
    <dbReference type="NCBI Taxonomy" id="22663"/>
    <lineage>
        <taxon>Eukaryota</taxon>
        <taxon>Viridiplantae</taxon>
        <taxon>Streptophyta</taxon>
        <taxon>Embryophyta</taxon>
        <taxon>Tracheophyta</taxon>
        <taxon>Spermatophyta</taxon>
        <taxon>Magnoliopsida</taxon>
        <taxon>eudicotyledons</taxon>
        <taxon>Gunneridae</taxon>
        <taxon>Pentapetalae</taxon>
        <taxon>rosids</taxon>
        <taxon>malvids</taxon>
        <taxon>Myrtales</taxon>
        <taxon>Lythraceae</taxon>
        <taxon>Punica</taxon>
    </lineage>
</organism>
<protein>
    <submittedName>
        <fullName evidence="1">Uncharacterized protein</fullName>
    </submittedName>
</protein>
<gene>
    <name evidence="1" type="ORF">CRG98_035810</name>
</gene>
<name>A0A2I0IIG0_PUNGR</name>
<dbReference type="EMBL" id="PGOL01002976">
    <property type="protein sequence ID" value="PKI43799.1"/>
    <property type="molecule type" value="Genomic_DNA"/>
</dbReference>
<comment type="caution">
    <text evidence="1">The sequence shown here is derived from an EMBL/GenBank/DDBJ whole genome shotgun (WGS) entry which is preliminary data.</text>
</comment>
<dbReference type="AlphaFoldDB" id="A0A2I0IIG0"/>
<evidence type="ECO:0000313" key="2">
    <source>
        <dbReference type="Proteomes" id="UP000233551"/>
    </source>
</evidence>
<sequence length="161" mass="17672">MSPTIPKSKIDSFCPLRSLNRRSIDYVHFDRASYSISCCNPILKSSKAPAPPACCIPKIGTLILEKSPAVSEITYGEPLSWKRSLVVEKDSKVPEERPEEGRHLVQGNLLPCLGAVRAFVTADCDFNRRLHGQQTNQVEDLLDVQGTEIIGVVGILGGLTR</sequence>